<dbReference type="SUPFAM" id="SSF57701">
    <property type="entry name" value="Zn2/Cys6 DNA-binding domain"/>
    <property type="match status" value="1"/>
</dbReference>
<dbReference type="GO" id="GO:0008270">
    <property type="term" value="F:zinc ion binding"/>
    <property type="evidence" value="ECO:0007669"/>
    <property type="project" value="InterPro"/>
</dbReference>
<dbReference type="PROSITE" id="PS50048">
    <property type="entry name" value="ZN2_CY6_FUNGAL_2"/>
    <property type="match status" value="1"/>
</dbReference>
<dbReference type="Pfam" id="PF00172">
    <property type="entry name" value="Zn_clus"/>
    <property type="match status" value="1"/>
</dbReference>
<dbReference type="PANTHER" id="PTHR38111">
    <property type="entry name" value="ZN(2)-C6 FUNGAL-TYPE DOMAIN-CONTAINING PROTEIN-RELATED"/>
    <property type="match status" value="1"/>
</dbReference>
<dbReference type="InterPro" id="IPR053178">
    <property type="entry name" value="Osmoadaptation_assoc"/>
</dbReference>
<keyword evidence="4" id="KW-0539">Nucleus</keyword>
<comment type="caution">
    <text evidence="6">The sequence shown here is derived from an EMBL/GenBank/DDBJ whole genome shotgun (WGS) entry which is preliminary data.</text>
</comment>
<accession>A0A5M9MDR3</accession>
<dbReference type="CDD" id="cd00067">
    <property type="entry name" value="GAL4"/>
    <property type="match status" value="1"/>
</dbReference>
<dbReference type="OrthoDB" id="3525185at2759"/>
<dbReference type="GO" id="GO:0000981">
    <property type="term" value="F:DNA-binding transcription factor activity, RNA polymerase II-specific"/>
    <property type="evidence" value="ECO:0007669"/>
    <property type="project" value="InterPro"/>
</dbReference>
<sequence length="466" mass="52338">MVGVPRNTGCRTCLERRVKCDQARPECNRCRTRRLKCPGYARRLKFYHKTTDASSFHDATSSSNSQCISYVIVGTGSRKHLPLTSMDESVAPNLAATALNAQSKQIFQHVVHATFPGTFATFGQRVDPNWKDFVLTHPAAQNVTVTWCIRCLSTWFLAKRHQDKNLLITSRHLYSRGLRCLLNLLRIPSMVKSDTVLATAMMLGVYEMFDGVGPNSWLIHSHGIGALFCLRGPQAHQSGFGRTMHLTYRSFLVAEAFQRQEACFLAEPEWQEMNREMLAVEEREGKGSKLGAIIEHTFNEMALCPGFLKRTSDQITCRMPESVGEILVEEIRHSVAILRDLQLRLSSIPAKMDREKCGQRRGSITGPIPVDFVHMITKSSLQAIRSAVALQDQLLVLLEARKIQSCSLTGAEETNAPWSLEPVQSVHELVQQTSRAEDNMDHEEQTKGEDWLDHLAMSMGTLAIKS</sequence>
<dbReference type="RefSeq" id="XP_033424473.1">
    <property type="nucleotide sequence ID" value="XM_033573921.1"/>
</dbReference>
<keyword evidence="3" id="KW-0804">Transcription</keyword>
<proteinExistence type="predicted"/>
<evidence type="ECO:0000256" key="2">
    <source>
        <dbReference type="ARBA" id="ARBA00023125"/>
    </source>
</evidence>
<dbReference type="InterPro" id="IPR001138">
    <property type="entry name" value="Zn2Cys6_DnaBD"/>
</dbReference>
<evidence type="ECO:0000313" key="7">
    <source>
        <dbReference type="Proteomes" id="UP000324241"/>
    </source>
</evidence>
<keyword evidence="2" id="KW-0238">DNA-binding</keyword>
<dbReference type="InterPro" id="IPR036864">
    <property type="entry name" value="Zn2-C6_fun-type_DNA-bd_sf"/>
</dbReference>
<dbReference type="SMART" id="SM00066">
    <property type="entry name" value="GAL4"/>
    <property type="match status" value="1"/>
</dbReference>
<evidence type="ECO:0000256" key="1">
    <source>
        <dbReference type="ARBA" id="ARBA00023015"/>
    </source>
</evidence>
<dbReference type="Pfam" id="PF11951">
    <property type="entry name" value="Fungal_trans_2"/>
    <property type="match status" value="1"/>
</dbReference>
<dbReference type="Gene3D" id="4.10.240.10">
    <property type="entry name" value="Zn(2)-C6 fungal-type DNA-binding domain"/>
    <property type="match status" value="1"/>
</dbReference>
<dbReference type="GO" id="GO:0009893">
    <property type="term" value="P:positive regulation of metabolic process"/>
    <property type="evidence" value="ECO:0007669"/>
    <property type="project" value="UniProtKB-ARBA"/>
</dbReference>
<evidence type="ECO:0000259" key="5">
    <source>
        <dbReference type="PROSITE" id="PS50048"/>
    </source>
</evidence>
<evidence type="ECO:0000256" key="3">
    <source>
        <dbReference type="ARBA" id="ARBA00023163"/>
    </source>
</evidence>
<dbReference type="GeneID" id="54332030"/>
<dbReference type="EMBL" id="QUQM01000006">
    <property type="protein sequence ID" value="KAA8645112.1"/>
    <property type="molecule type" value="Genomic_DNA"/>
</dbReference>
<evidence type="ECO:0000313" key="6">
    <source>
        <dbReference type="EMBL" id="KAA8645112.1"/>
    </source>
</evidence>
<reference evidence="6 7" key="1">
    <citation type="submission" date="2019-08" db="EMBL/GenBank/DDBJ databases">
        <title>The genome sequence of a newly discovered highly antifungal drug resistant Aspergillus species, Aspergillus tanneri NIH 1004.</title>
        <authorList>
            <person name="Mounaud S."/>
            <person name="Singh I."/>
            <person name="Joardar V."/>
            <person name="Pakala S."/>
            <person name="Pakala S."/>
            <person name="Venepally P."/>
            <person name="Chung J.K."/>
            <person name="Losada L."/>
            <person name="Nierman W.C."/>
        </authorList>
    </citation>
    <scope>NUCLEOTIDE SEQUENCE [LARGE SCALE GENOMIC DNA]</scope>
    <source>
        <strain evidence="6 7">NIH1004</strain>
    </source>
</reference>
<protein>
    <recommendedName>
        <fullName evidence="5">Zn(2)-C6 fungal-type domain-containing protein</fullName>
    </recommendedName>
</protein>
<dbReference type="GO" id="GO:0003677">
    <property type="term" value="F:DNA binding"/>
    <property type="evidence" value="ECO:0007669"/>
    <property type="project" value="UniProtKB-KW"/>
</dbReference>
<organism evidence="6 7">
    <name type="scientific">Aspergillus tanneri</name>
    <dbReference type="NCBI Taxonomy" id="1220188"/>
    <lineage>
        <taxon>Eukaryota</taxon>
        <taxon>Fungi</taxon>
        <taxon>Dikarya</taxon>
        <taxon>Ascomycota</taxon>
        <taxon>Pezizomycotina</taxon>
        <taxon>Eurotiomycetes</taxon>
        <taxon>Eurotiomycetidae</taxon>
        <taxon>Eurotiales</taxon>
        <taxon>Aspergillaceae</taxon>
        <taxon>Aspergillus</taxon>
        <taxon>Aspergillus subgen. Circumdati</taxon>
    </lineage>
</organism>
<dbReference type="InterPro" id="IPR021858">
    <property type="entry name" value="Fun_TF"/>
</dbReference>
<name>A0A5M9MDR3_9EURO</name>
<gene>
    <name evidence="6" type="ORF">ATNIH1004_009328</name>
</gene>
<feature type="domain" description="Zn(2)-C6 fungal-type" evidence="5">
    <location>
        <begin position="9"/>
        <end position="37"/>
    </location>
</feature>
<dbReference type="VEuPathDB" id="FungiDB:EYZ11_009847"/>
<dbReference type="Proteomes" id="UP000324241">
    <property type="component" value="Unassembled WGS sequence"/>
</dbReference>
<dbReference type="PANTHER" id="PTHR38111:SF6">
    <property type="entry name" value="FINGER DOMAIN PROTEIN, PUTATIVE (AFU_ORTHOLOGUE AFUA_8G01940)-RELATED"/>
    <property type="match status" value="1"/>
</dbReference>
<evidence type="ECO:0000256" key="4">
    <source>
        <dbReference type="ARBA" id="ARBA00023242"/>
    </source>
</evidence>
<keyword evidence="1" id="KW-0805">Transcription regulation</keyword>
<dbReference type="AlphaFoldDB" id="A0A5M9MDR3"/>